<reference evidence="7 8" key="1">
    <citation type="submission" date="2014-05" db="EMBL/GenBank/DDBJ databases">
        <title>Draft Genome Sequence of Nitratireductor basaltis Strain UMTGB225, A Marine Bacterium Isolated from Green Barrel Tunicate.</title>
        <authorList>
            <person name="Gan H.Y."/>
        </authorList>
    </citation>
    <scope>NUCLEOTIDE SEQUENCE [LARGE SCALE GENOMIC DNA]</scope>
    <source>
        <strain evidence="7 8">UMTGB225</strain>
    </source>
</reference>
<feature type="transmembrane region" description="Helical" evidence="6">
    <location>
        <begin position="6"/>
        <end position="33"/>
    </location>
</feature>
<accession>A0A084UB37</accession>
<dbReference type="AlphaFoldDB" id="A0A084UB37"/>
<dbReference type="PANTHER" id="PTHR30086">
    <property type="entry name" value="ARGININE EXPORTER PROTEIN ARGO"/>
    <property type="match status" value="1"/>
</dbReference>
<comment type="subcellular location">
    <subcellularLocation>
        <location evidence="1">Cell membrane</location>
        <topology evidence="1">Multi-pass membrane protein</topology>
    </subcellularLocation>
</comment>
<dbReference type="GO" id="GO:0015171">
    <property type="term" value="F:amino acid transmembrane transporter activity"/>
    <property type="evidence" value="ECO:0007669"/>
    <property type="project" value="TreeGrafter"/>
</dbReference>
<dbReference type="RefSeq" id="WP_036480772.1">
    <property type="nucleotide sequence ID" value="NZ_JMQM01000001.1"/>
</dbReference>
<evidence type="ECO:0000256" key="3">
    <source>
        <dbReference type="ARBA" id="ARBA00022692"/>
    </source>
</evidence>
<proteinExistence type="predicted"/>
<keyword evidence="5 6" id="KW-0472">Membrane</keyword>
<dbReference type="Proteomes" id="UP000053675">
    <property type="component" value="Unassembled WGS sequence"/>
</dbReference>
<feature type="transmembrane region" description="Helical" evidence="6">
    <location>
        <begin position="148"/>
        <end position="170"/>
    </location>
</feature>
<evidence type="ECO:0000256" key="2">
    <source>
        <dbReference type="ARBA" id="ARBA00022475"/>
    </source>
</evidence>
<dbReference type="GO" id="GO:0005886">
    <property type="term" value="C:plasma membrane"/>
    <property type="evidence" value="ECO:0007669"/>
    <property type="project" value="UniProtKB-SubCell"/>
</dbReference>
<organism evidence="7 8">
    <name type="scientific">Nitratireductor basaltis</name>
    <dbReference type="NCBI Taxonomy" id="472175"/>
    <lineage>
        <taxon>Bacteria</taxon>
        <taxon>Pseudomonadati</taxon>
        <taxon>Pseudomonadota</taxon>
        <taxon>Alphaproteobacteria</taxon>
        <taxon>Hyphomicrobiales</taxon>
        <taxon>Phyllobacteriaceae</taxon>
        <taxon>Nitratireductor</taxon>
    </lineage>
</organism>
<dbReference type="eggNOG" id="COG1280">
    <property type="taxonomic scope" value="Bacteria"/>
</dbReference>
<dbReference type="InterPro" id="IPR001123">
    <property type="entry name" value="LeuE-type"/>
</dbReference>
<protein>
    <submittedName>
        <fullName evidence="7">Lysine exporter protein LysE/YggA</fullName>
    </submittedName>
</protein>
<name>A0A084UB37_9HYPH</name>
<evidence type="ECO:0000313" key="8">
    <source>
        <dbReference type="Proteomes" id="UP000053675"/>
    </source>
</evidence>
<feature type="transmembrane region" description="Helical" evidence="6">
    <location>
        <begin position="45"/>
        <end position="65"/>
    </location>
</feature>
<dbReference type="PATRIC" id="fig|472175.3.peg.1212"/>
<keyword evidence="2" id="KW-1003">Cell membrane</keyword>
<dbReference type="Pfam" id="PF01810">
    <property type="entry name" value="LysE"/>
    <property type="match status" value="1"/>
</dbReference>
<keyword evidence="3 6" id="KW-0812">Transmembrane</keyword>
<gene>
    <name evidence="7" type="ORF">EL18_01203</name>
</gene>
<dbReference type="STRING" id="472175.EL18_01203"/>
<dbReference type="PANTHER" id="PTHR30086:SF20">
    <property type="entry name" value="ARGININE EXPORTER PROTEIN ARGO-RELATED"/>
    <property type="match status" value="1"/>
</dbReference>
<keyword evidence="4 6" id="KW-1133">Transmembrane helix</keyword>
<dbReference type="PIRSF" id="PIRSF006324">
    <property type="entry name" value="LeuE"/>
    <property type="match status" value="1"/>
</dbReference>
<keyword evidence="8" id="KW-1185">Reference proteome</keyword>
<dbReference type="OrthoDB" id="9804822at2"/>
<evidence type="ECO:0000256" key="5">
    <source>
        <dbReference type="ARBA" id="ARBA00023136"/>
    </source>
</evidence>
<evidence type="ECO:0000313" key="7">
    <source>
        <dbReference type="EMBL" id="KFB10173.1"/>
    </source>
</evidence>
<feature type="transmembrane region" description="Helical" evidence="6">
    <location>
        <begin position="182"/>
        <end position="200"/>
    </location>
</feature>
<dbReference type="EMBL" id="JMQM01000001">
    <property type="protein sequence ID" value="KFB10173.1"/>
    <property type="molecule type" value="Genomic_DNA"/>
</dbReference>
<evidence type="ECO:0000256" key="1">
    <source>
        <dbReference type="ARBA" id="ARBA00004651"/>
    </source>
</evidence>
<feature type="transmembrane region" description="Helical" evidence="6">
    <location>
        <begin position="110"/>
        <end position="136"/>
    </location>
</feature>
<evidence type="ECO:0000256" key="4">
    <source>
        <dbReference type="ARBA" id="ARBA00022989"/>
    </source>
</evidence>
<evidence type="ECO:0000256" key="6">
    <source>
        <dbReference type="SAM" id="Phobius"/>
    </source>
</evidence>
<comment type="caution">
    <text evidence="7">The sequence shown here is derived from an EMBL/GenBank/DDBJ whole genome shotgun (WGS) entry which is preliminary data.</text>
</comment>
<sequence length="204" mass="21643">MIEPGILISYTIACALLVMVPGPSVTVIVANSLRHGAGAGLQNVFGTQLGLASMIAVLAAGLSAVIASMGWLFEILRLVGAAYLIWLGYKMWRSDGQLAEDARSPARNSFILQGFIVIWSNPKALLFFGAFIPQFVDPVHSPGAQTVILGSVFMAVATVGDSLYAFAAAGAGRFLTRTRIRIVERVSGSFLICGGLWLALTRRA</sequence>